<name>A0A318TMP1_9BRAD</name>
<dbReference type="Gene3D" id="3.50.50.60">
    <property type="entry name" value="FAD/NAD(P)-binding domain"/>
    <property type="match status" value="1"/>
</dbReference>
<dbReference type="OrthoDB" id="3178130at2"/>
<dbReference type="NCBIfam" id="TIGR02485">
    <property type="entry name" value="CobZ_N-term"/>
    <property type="match status" value="1"/>
</dbReference>
<dbReference type="EMBL" id="QJTI01000008">
    <property type="protein sequence ID" value="PYF03125.1"/>
    <property type="molecule type" value="Genomic_DNA"/>
</dbReference>
<dbReference type="InterPro" id="IPR027477">
    <property type="entry name" value="Succ_DH/fumarate_Rdtase_cat_sf"/>
</dbReference>
<comment type="cofactor">
    <cofactor evidence="1">
        <name>FAD</name>
        <dbReference type="ChEBI" id="CHEBI:57692"/>
    </cofactor>
</comment>
<dbReference type="Proteomes" id="UP000248148">
    <property type="component" value="Unassembled WGS sequence"/>
</dbReference>
<dbReference type="PANTHER" id="PTHR43400:SF7">
    <property type="entry name" value="FAD-DEPENDENT OXIDOREDUCTASE 2 FAD BINDING DOMAIN-CONTAINING PROTEIN"/>
    <property type="match status" value="1"/>
</dbReference>
<proteinExistence type="predicted"/>
<dbReference type="InterPro" id="IPR050315">
    <property type="entry name" value="FAD-oxidoreductase_2"/>
</dbReference>
<dbReference type="NCBIfam" id="NF006130">
    <property type="entry name" value="PRK08274.1"/>
    <property type="match status" value="1"/>
</dbReference>
<dbReference type="PANTHER" id="PTHR43400">
    <property type="entry name" value="FUMARATE REDUCTASE"/>
    <property type="match status" value="1"/>
</dbReference>
<keyword evidence="3" id="KW-0274">FAD</keyword>
<organism evidence="6 7">
    <name type="scientific">Rhodopseudomonas faecalis</name>
    <dbReference type="NCBI Taxonomy" id="99655"/>
    <lineage>
        <taxon>Bacteria</taxon>
        <taxon>Pseudomonadati</taxon>
        <taxon>Pseudomonadota</taxon>
        <taxon>Alphaproteobacteria</taxon>
        <taxon>Hyphomicrobiales</taxon>
        <taxon>Nitrobacteraceae</taxon>
        <taxon>Rhodopseudomonas</taxon>
    </lineage>
</organism>
<evidence type="ECO:0000259" key="5">
    <source>
        <dbReference type="Pfam" id="PF00890"/>
    </source>
</evidence>
<reference evidence="6 7" key="1">
    <citation type="submission" date="2018-06" db="EMBL/GenBank/DDBJ databases">
        <title>Genomic Encyclopedia of Archaeal and Bacterial Type Strains, Phase II (KMG-II): from individual species to whole genera.</title>
        <authorList>
            <person name="Goeker M."/>
        </authorList>
    </citation>
    <scope>NUCLEOTIDE SEQUENCE [LARGE SCALE GENOMIC DNA]</scope>
    <source>
        <strain evidence="6 7">JCM 11668</strain>
    </source>
</reference>
<dbReference type="AlphaFoldDB" id="A0A318TMP1"/>
<dbReference type="Pfam" id="PF00890">
    <property type="entry name" value="FAD_binding_2"/>
    <property type="match status" value="1"/>
</dbReference>
<keyword evidence="7" id="KW-1185">Reference proteome</keyword>
<evidence type="ECO:0000256" key="3">
    <source>
        <dbReference type="ARBA" id="ARBA00022827"/>
    </source>
</evidence>
<dbReference type="RefSeq" id="WP_110780640.1">
    <property type="nucleotide sequence ID" value="NZ_QJTI01000008.1"/>
</dbReference>
<comment type="caution">
    <text evidence="6">The sequence shown here is derived from an EMBL/GenBank/DDBJ whole genome shotgun (WGS) entry which is preliminary data.</text>
</comment>
<gene>
    <name evidence="6" type="ORF">BJ122_10853</name>
</gene>
<accession>A0A318TMP1</accession>
<keyword evidence="2" id="KW-0285">Flavoprotein</keyword>
<dbReference type="InterPro" id="IPR012831">
    <property type="entry name" value="CobZ"/>
</dbReference>
<dbReference type="SUPFAM" id="SSF56425">
    <property type="entry name" value="Succinate dehydrogenase/fumarate reductase flavoprotein, catalytic domain"/>
    <property type="match status" value="1"/>
</dbReference>
<evidence type="ECO:0000256" key="4">
    <source>
        <dbReference type="ARBA" id="ARBA00023002"/>
    </source>
</evidence>
<evidence type="ECO:0000256" key="2">
    <source>
        <dbReference type="ARBA" id="ARBA00022630"/>
    </source>
</evidence>
<evidence type="ECO:0000313" key="7">
    <source>
        <dbReference type="Proteomes" id="UP000248148"/>
    </source>
</evidence>
<sequence>MIARQDCEVLVIGGGCAALCAAIAARRRGANVMMIDHAPFTWRGGNTRHARNFRIAHDEADDYVPGRYPAAAFAADLARVAPDGDAALAELLAQHSLTLTHWLRAQSVRLQRRGRGVMPWSQRTAFFAGGGKAAMDTLYATARRLGITILHDAEACGIEWQGDRVTAVEVVHQGAMVKLSAAAVIACCGGHQANRDWLREGFGAAADAIAVRGMGYVQGRLLRALIDAGAVTVGDPGRGHIVAVDARGPAVDGGIVTRLECIPYGIVVDSDAQRFADEGGDTARTHYARWGERLLAAPGQRATLILDRSALARAASTAFAPLRAPTIEALAELIDLDSAALRATVDRYNAAIVPADANAPESWRAMALSPPKSAQALPISTPPFAAFPLIPGITFTHYGVGVDQALRVRRESGAPFANLFAAGMIMAANVLPRGYLAGLGVTISAVFGRLAGEEAARHAGR</sequence>
<dbReference type="InterPro" id="IPR003953">
    <property type="entry name" value="FAD-dep_OxRdtase_2_FAD-bd"/>
</dbReference>
<dbReference type="SUPFAM" id="SSF51905">
    <property type="entry name" value="FAD/NAD(P)-binding domain"/>
    <property type="match status" value="1"/>
</dbReference>
<protein>
    <submittedName>
        <fullName evidence="6">Tricarballylate dehydrogenase</fullName>
    </submittedName>
</protein>
<evidence type="ECO:0000256" key="1">
    <source>
        <dbReference type="ARBA" id="ARBA00001974"/>
    </source>
</evidence>
<feature type="domain" description="FAD-dependent oxidoreductase 2 FAD-binding" evidence="5">
    <location>
        <begin position="9"/>
        <end position="430"/>
    </location>
</feature>
<dbReference type="Gene3D" id="3.90.700.10">
    <property type="entry name" value="Succinate dehydrogenase/fumarate reductase flavoprotein, catalytic domain"/>
    <property type="match status" value="1"/>
</dbReference>
<keyword evidence="4" id="KW-0560">Oxidoreductase</keyword>
<evidence type="ECO:0000313" key="6">
    <source>
        <dbReference type="EMBL" id="PYF03125.1"/>
    </source>
</evidence>
<dbReference type="GO" id="GO:0016491">
    <property type="term" value="F:oxidoreductase activity"/>
    <property type="evidence" value="ECO:0007669"/>
    <property type="project" value="UniProtKB-KW"/>
</dbReference>
<dbReference type="InterPro" id="IPR036188">
    <property type="entry name" value="FAD/NAD-bd_sf"/>
</dbReference>